<name>G5BW60_HETGA</name>
<gene>
    <name evidence="1" type="ORF">GW7_14175</name>
</gene>
<dbReference type="STRING" id="10181.G5BW60"/>
<proteinExistence type="predicted"/>
<sequence>MGASTEVGPDSGELRAPGNVEGVPLGLRLMLAMLWASEVGLELASVLVLGPGLPPLGPLAWAATRGCPALGSQPAGCDAGGPVLGTLQPGPEPGAIA</sequence>
<protein>
    <submittedName>
        <fullName evidence="1">Uncharacterized protein</fullName>
    </submittedName>
</protein>
<reference evidence="1 2" key="1">
    <citation type="journal article" date="2011" name="Nature">
        <title>Genome sequencing reveals insights into physiology and longevity of the naked mole rat.</title>
        <authorList>
            <person name="Kim E.B."/>
            <person name="Fang X."/>
            <person name="Fushan A.A."/>
            <person name="Huang Z."/>
            <person name="Lobanov A.V."/>
            <person name="Han L."/>
            <person name="Marino S.M."/>
            <person name="Sun X."/>
            <person name="Turanov A.A."/>
            <person name="Yang P."/>
            <person name="Yim S.H."/>
            <person name="Zhao X."/>
            <person name="Kasaikina M.V."/>
            <person name="Stoletzki N."/>
            <person name="Peng C."/>
            <person name="Polak P."/>
            <person name="Xiong Z."/>
            <person name="Kiezun A."/>
            <person name="Zhu Y."/>
            <person name="Chen Y."/>
            <person name="Kryukov G.V."/>
            <person name="Zhang Q."/>
            <person name="Peshkin L."/>
            <person name="Yang L."/>
            <person name="Bronson R.T."/>
            <person name="Buffenstein R."/>
            <person name="Wang B."/>
            <person name="Han C."/>
            <person name="Li Q."/>
            <person name="Chen L."/>
            <person name="Zhao W."/>
            <person name="Sunyaev S.R."/>
            <person name="Park T.J."/>
            <person name="Zhang G."/>
            <person name="Wang J."/>
            <person name="Gladyshev V.N."/>
        </authorList>
    </citation>
    <scope>NUCLEOTIDE SEQUENCE [LARGE SCALE GENOMIC DNA]</scope>
</reference>
<evidence type="ECO:0000313" key="2">
    <source>
        <dbReference type="Proteomes" id="UP000006813"/>
    </source>
</evidence>
<accession>G5BW60</accession>
<dbReference type="Proteomes" id="UP000006813">
    <property type="component" value="Unassembled WGS sequence"/>
</dbReference>
<dbReference type="AlphaFoldDB" id="G5BW60"/>
<dbReference type="InParanoid" id="G5BW60"/>
<organism evidence="1 2">
    <name type="scientific">Heterocephalus glaber</name>
    <name type="common">Naked mole rat</name>
    <dbReference type="NCBI Taxonomy" id="10181"/>
    <lineage>
        <taxon>Eukaryota</taxon>
        <taxon>Metazoa</taxon>
        <taxon>Chordata</taxon>
        <taxon>Craniata</taxon>
        <taxon>Vertebrata</taxon>
        <taxon>Euteleostomi</taxon>
        <taxon>Mammalia</taxon>
        <taxon>Eutheria</taxon>
        <taxon>Euarchontoglires</taxon>
        <taxon>Glires</taxon>
        <taxon>Rodentia</taxon>
        <taxon>Hystricomorpha</taxon>
        <taxon>Bathyergidae</taxon>
        <taxon>Heterocephalus</taxon>
    </lineage>
</organism>
<evidence type="ECO:0000313" key="1">
    <source>
        <dbReference type="EMBL" id="EHB13521.1"/>
    </source>
</evidence>
<dbReference type="EMBL" id="JH172192">
    <property type="protein sequence ID" value="EHB13521.1"/>
    <property type="molecule type" value="Genomic_DNA"/>
</dbReference>